<feature type="compositionally biased region" description="Basic and acidic residues" evidence="8">
    <location>
        <begin position="111"/>
        <end position="128"/>
    </location>
</feature>
<dbReference type="InterPro" id="IPR035979">
    <property type="entry name" value="RBD_domain_sf"/>
</dbReference>
<evidence type="ECO:0000256" key="4">
    <source>
        <dbReference type="ARBA" id="ARBA00022884"/>
    </source>
</evidence>
<dbReference type="AlphaFoldDB" id="A0A4Y7QLQ0"/>
<feature type="compositionally biased region" description="Polar residues" evidence="8">
    <location>
        <begin position="599"/>
        <end position="614"/>
    </location>
</feature>
<dbReference type="PANTHER" id="PTHR14398">
    <property type="entry name" value="RNA RECOGNITION RRM/RNP DOMAIN"/>
    <property type="match status" value="1"/>
</dbReference>
<dbReference type="VEuPathDB" id="FungiDB:BD410DRAFT_230929"/>
<feature type="compositionally biased region" description="Polar residues" evidence="8">
    <location>
        <begin position="189"/>
        <end position="205"/>
    </location>
</feature>
<feature type="region of interest" description="Disordered" evidence="8">
    <location>
        <begin position="292"/>
        <end position="356"/>
    </location>
</feature>
<gene>
    <name evidence="11" type="ORF">BD410DRAFT_230929</name>
</gene>
<dbReference type="GO" id="GO:0008270">
    <property type="term" value="F:zinc ion binding"/>
    <property type="evidence" value="ECO:0007669"/>
    <property type="project" value="UniProtKB-KW"/>
</dbReference>
<keyword evidence="3 7" id="KW-0862">Zinc</keyword>
<keyword evidence="2 7" id="KW-0863">Zinc-finger</keyword>
<organism evidence="11 12">
    <name type="scientific">Rickenella mellea</name>
    <dbReference type="NCBI Taxonomy" id="50990"/>
    <lineage>
        <taxon>Eukaryota</taxon>
        <taxon>Fungi</taxon>
        <taxon>Dikarya</taxon>
        <taxon>Basidiomycota</taxon>
        <taxon>Agaricomycotina</taxon>
        <taxon>Agaricomycetes</taxon>
        <taxon>Hymenochaetales</taxon>
        <taxon>Rickenellaceae</taxon>
        <taxon>Rickenella</taxon>
    </lineage>
</organism>
<evidence type="ECO:0000313" key="12">
    <source>
        <dbReference type="Proteomes" id="UP000294933"/>
    </source>
</evidence>
<reference evidence="11 12" key="1">
    <citation type="submission" date="2018-06" db="EMBL/GenBank/DDBJ databases">
        <title>A transcriptomic atlas of mushroom development highlights an independent origin of complex multicellularity.</title>
        <authorList>
            <consortium name="DOE Joint Genome Institute"/>
            <person name="Krizsan K."/>
            <person name="Almasi E."/>
            <person name="Merenyi Z."/>
            <person name="Sahu N."/>
            <person name="Viragh M."/>
            <person name="Koszo T."/>
            <person name="Mondo S."/>
            <person name="Kiss B."/>
            <person name="Balint B."/>
            <person name="Kues U."/>
            <person name="Barry K."/>
            <person name="Hegedus J.C."/>
            <person name="Henrissat B."/>
            <person name="Johnson J."/>
            <person name="Lipzen A."/>
            <person name="Ohm R."/>
            <person name="Nagy I."/>
            <person name="Pangilinan J."/>
            <person name="Yan J."/>
            <person name="Xiong Y."/>
            <person name="Grigoriev I.V."/>
            <person name="Hibbett D.S."/>
            <person name="Nagy L.G."/>
        </authorList>
    </citation>
    <scope>NUCLEOTIDE SEQUENCE [LARGE SCALE GENOMIC DNA]</scope>
    <source>
        <strain evidence="11 12">SZMC22713</strain>
    </source>
</reference>
<dbReference type="InterPro" id="IPR002483">
    <property type="entry name" value="PWI_dom"/>
</dbReference>
<evidence type="ECO:0000256" key="7">
    <source>
        <dbReference type="PROSITE-ProRule" id="PRU00723"/>
    </source>
</evidence>
<feature type="region of interest" description="Disordered" evidence="8">
    <location>
        <begin position="189"/>
        <end position="214"/>
    </location>
</feature>
<evidence type="ECO:0008006" key="13">
    <source>
        <dbReference type="Google" id="ProtNLM"/>
    </source>
</evidence>
<dbReference type="PANTHER" id="PTHR14398:SF0">
    <property type="entry name" value="ZINC FINGER PROTEIN SWM"/>
    <property type="match status" value="1"/>
</dbReference>
<dbReference type="SUPFAM" id="SSF90229">
    <property type="entry name" value="CCCH zinc finger"/>
    <property type="match status" value="1"/>
</dbReference>
<dbReference type="STRING" id="50990.A0A4Y7QLQ0"/>
<feature type="compositionally biased region" description="Basic and acidic residues" evidence="8">
    <location>
        <begin position="314"/>
        <end position="323"/>
    </location>
</feature>
<feature type="compositionally biased region" description="Basic and acidic residues" evidence="8">
    <location>
        <begin position="640"/>
        <end position="654"/>
    </location>
</feature>
<evidence type="ECO:0000259" key="10">
    <source>
        <dbReference type="PROSITE" id="PS50103"/>
    </source>
</evidence>
<evidence type="ECO:0000259" key="9">
    <source>
        <dbReference type="PROSITE" id="PS50102"/>
    </source>
</evidence>
<feature type="compositionally biased region" description="Polar residues" evidence="8">
    <location>
        <begin position="137"/>
        <end position="149"/>
    </location>
</feature>
<keyword evidence="1 7" id="KW-0479">Metal-binding</keyword>
<dbReference type="PROSITE" id="PS50103">
    <property type="entry name" value="ZF_C3H1"/>
    <property type="match status" value="1"/>
</dbReference>
<dbReference type="InterPro" id="IPR000571">
    <property type="entry name" value="Znf_CCCH"/>
</dbReference>
<protein>
    <recommendedName>
        <fullName evidence="13">C3H1-type domain-containing protein</fullName>
    </recommendedName>
</protein>
<feature type="compositionally biased region" description="Polar residues" evidence="8">
    <location>
        <begin position="683"/>
        <end position="696"/>
    </location>
</feature>
<dbReference type="Pfam" id="PF01480">
    <property type="entry name" value="PWI"/>
    <property type="match status" value="1"/>
</dbReference>
<sequence>MLLESNREPLRQWLVKTLEPICDAEPGALSDYVLALLEHDAPEQELRKEFIGQLADFLEQGAADFVDSLFATLRSKSYLPYSDPSTTSQPPHVDTGIPIPLDAILSPSPRSPDRGVKRHLDDEHDTRGPPKGPRLNNDGQFSRYPQANGHQRPDGNWNGGGMNGRREMTMNEGGMAGMGLGIGVSSGMSGPVGQSQPRGRFHQQNGRGGAPDMPRRGICRDYHIKGYCARGAMCKYSHDDAAVAPGQLPFQGPMVPPMSIPMGAVPFMPLFNGGGMPFPIPHGDHNAAYDPHQAHMDMRPGPSHGGRPSMRSDGGGHDQHMTERPVIQDLTPRRQDAGETPIDSSQGFPREDMMADPMETRNGDVVHEINGANQGTLPGMRPAVGGNPAFRGSLRSGRGRGGTFTGERQTFHSDHIRDNKTLVVEKIPEEHLSLESVNGWFKRFGSVTNVAIDRNGGKALVSFSTHDEAQSAWKAEDAVFNNRFIKIFWHRPMEGQGAAGQRMLQASAPIVANFAARDAPSTSTSDVAQKLSVSSTALAPVKKSASPTAAVSALAAKQQLLEKQIAEQKDLMTQLSSASADEKKEIMARLRKLGEEMKPSSTVTSTARPRTPSASKLPAPPPREDKERKARELLDMELEIHAKETSHETNPVDDKDSEAEETTESLQEKLNRLRAEAEALGISDTSSSGHPHQSSYRPYRGRGRGRGSFRGAMRGGPPRVSMKLDNRPKSLLVKGMQAHDADALQAVRSWFEAGGQVESLAVNEDEGILVTFKSRNAAEQAMAKGSTIPSVGAVKLTWHAGASTARSIPIDISAQRNVTKESGVTGERPPSPHPEDASEVVGWGNGEEDGMGMF</sequence>
<dbReference type="OrthoDB" id="443401at2759"/>
<dbReference type="Gene3D" id="3.30.70.330">
    <property type="match status" value="1"/>
</dbReference>
<feature type="region of interest" description="Disordered" evidence="8">
    <location>
        <begin position="640"/>
        <end position="667"/>
    </location>
</feature>
<dbReference type="SMART" id="SM00360">
    <property type="entry name" value="RRM"/>
    <property type="match status" value="2"/>
</dbReference>
<evidence type="ECO:0000256" key="5">
    <source>
        <dbReference type="ARBA" id="ARBA00043866"/>
    </source>
</evidence>
<accession>A0A4Y7QLQ0</accession>
<dbReference type="SUPFAM" id="SSF54928">
    <property type="entry name" value="RNA-binding domain, RBD"/>
    <property type="match status" value="1"/>
</dbReference>
<keyword evidence="12" id="KW-1185">Reference proteome</keyword>
<evidence type="ECO:0000256" key="8">
    <source>
        <dbReference type="SAM" id="MobiDB-lite"/>
    </source>
</evidence>
<dbReference type="Gene3D" id="1.20.1390.10">
    <property type="entry name" value="PWI domain"/>
    <property type="match status" value="1"/>
</dbReference>
<feature type="region of interest" description="Disordered" evidence="8">
    <location>
        <begin position="681"/>
        <end position="724"/>
    </location>
</feature>
<feature type="region of interest" description="Disordered" evidence="8">
    <location>
        <begin position="81"/>
        <end position="170"/>
    </location>
</feature>
<dbReference type="Pfam" id="PF00642">
    <property type="entry name" value="zf-CCCH"/>
    <property type="match status" value="1"/>
</dbReference>
<feature type="domain" description="C3H1-type" evidence="10">
    <location>
        <begin position="213"/>
        <end position="241"/>
    </location>
</feature>
<keyword evidence="4 6" id="KW-0694">RNA-binding</keyword>
<dbReference type="PROSITE" id="PS50102">
    <property type="entry name" value="RRM"/>
    <property type="match status" value="1"/>
</dbReference>
<dbReference type="EMBL" id="ML170157">
    <property type="protein sequence ID" value="TDL28563.1"/>
    <property type="molecule type" value="Genomic_DNA"/>
</dbReference>
<dbReference type="SMART" id="SM00356">
    <property type="entry name" value="ZnF_C3H1"/>
    <property type="match status" value="1"/>
</dbReference>
<comment type="function">
    <text evidence="5">May be involved in the turnover of nuclear polyadenylated (pA+) RNA.</text>
</comment>
<proteinExistence type="predicted"/>
<dbReference type="InterPro" id="IPR012677">
    <property type="entry name" value="Nucleotide-bd_a/b_plait_sf"/>
</dbReference>
<dbReference type="CDD" id="cd12257">
    <property type="entry name" value="RRM1_RBM26_like"/>
    <property type="match status" value="1"/>
</dbReference>
<dbReference type="InterPro" id="IPR036855">
    <property type="entry name" value="Znf_CCCH_sf"/>
</dbReference>
<name>A0A4Y7QLQ0_9AGAM</name>
<dbReference type="Proteomes" id="UP000294933">
    <property type="component" value="Unassembled WGS sequence"/>
</dbReference>
<feature type="region of interest" description="Disordered" evidence="8">
    <location>
        <begin position="592"/>
        <end position="627"/>
    </location>
</feature>
<dbReference type="GO" id="GO:0005634">
    <property type="term" value="C:nucleus"/>
    <property type="evidence" value="ECO:0007669"/>
    <property type="project" value="TreeGrafter"/>
</dbReference>
<evidence type="ECO:0000256" key="2">
    <source>
        <dbReference type="ARBA" id="ARBA00022771"/>
    </source>
</evidence>
<evidence type="ECO:0000313" key="11">
    <source>
        <dbReference type="EMBL" id="TDL28563.1"/>
    </source>
</evidence>
<feature type="domain" description="RRM" evidence="9">
    <location>
        <begin position="420"/>
        <end position="492"/>
    </location>
</feature>
<evidence type="ECO:0000256" key="3">
    <source>
        <dbReference type="ARBA" id="ARBA00022833"/>
    </source>
</evidence>
<feature type="zinc finger region" description="C3H1-type" evidence="7">
    <location>
        <begin position="213"/>
        <end position="241"/>
    </location>
</feature>
<dbReference type="InterPro" id="IPR045137">
    <property type="entry name" value="RBM26/27"/>
</dbReference>
<evidence type="ECO:0000256" key="6">
    <source>
        <dbReference type="PROSITE-ProRule" id="PRU00176"/>
    </source>
</evidence>
<dbReference type="GO" id="GO:0003723">
    <property type="term" value="F:RNA binding"/>
    <property type="evidence" value="ECO:0007669"/>
    <property type="project" value="UniProtKB-UniRule"/>
</dbReference>
<feature type="region of interest" description="Disordered" evidence="8">
    <location>
        <begin position="815"/>
        <end position="854"/>
    </location>
</feature>
<dbReference type="InterPro" id="IPR000504">
    <property type="entry name" value="RRM_dom"/>
</dbReference>
<evidence type="ECO:0000256" key="1">
    <source>
        <dbReference type="ARBA" id="ARBA00022723"/>
    </source>
</evidence>